<name>W6M1A0_9GAMM</name>
<dbReference type="InterPro" id="IPR036388">
    <property type="entry name" value="WH-like_DNA-bd_sf"/>
</dbReference>
<comment type="caution">
    <text evidence="1">The sequence shown here is derived from an EMBL/GenBank/DDBJ whole genome shotgun (WGS) entry which is preliminary data.</text>
</comment>
<sequence length="125" mass="14464">MGKQRQSWTVEEKLGIVLAVLSERPSVAEVARQRGVNENQIYRWKEQFLAAGRQGLNGAKAQTADQRLEAENSQLKKLLGEKALEMEILKNLSWGAVPPSFCRARNGVPLHERRWEQWPLTFWWH</sequence>
<protein>
    <recommendedName>
        <fullName evidence="3">Transposase</fullName>
    </recommendedName>
</protein>
<dbReference type="GO" id="GO:0043565">
    <property type="term" value="F:sequence-specific DNA binding"/>
    <property type="evidence" value="ECO:0007669"/>
    <property type="project" value="InterPro"/>
</dbReference>
<gene>
    <name evidence="1" type="ORF">BN873_1080005</name>
</gene>
<dbReference type="InterPro" id="IPR002514">
    <property type="entry name" value="Transposase_8"/>
</dbReference>
<dbReference type="Pfam" id="PF01527">
    <property type="entry name" value="HTH_Tnp_1"/>
    <property type="match status" value="1"/>
</dbReference>
<evidence type="ECO:0000313" key="1">
    <source>
        <dbReference type="EMBL" id="CDI01141.1"/>
    </source>
</evidence>
<dbReference type="RefSeq" id="WP_048670264.1">
    <property type="nucleotide sequence ID" value="NZ_CBTJ020000011.1"/>
</dbReference>
<evidence type="ECO:0008006" key="3">
    <source>
        <dbReference type="Google" id="ProtNLM"/>
    </source>
</evidence>
<dbReference type="OrthoDB" id="9774685at2"/>
<dbReference type="STRING" id="1400863.BN873_1080005"/>
<dbReference type="AlphaFoldDB" id="W6M1A0"/>
<evidence type="ECO:0000313" key="2">
    <source>
        <dbReference type="Proteomes" id="UP000035760"/>
    </source>
</evidence>
<dbReference type="GO" id="GO:0004803">
    <property type="term" value="F:transposase activity"/>
    <property type="evidence" value="ECO:0007669"/>
    <property type="project" value="InterPro"/>
</dbReference>
<dbReference type="InterPro" id="IPR010921">
    <property type="entry name" value="Trp_repressor/repl_initiator"/>
</dbReference>
<dbReference type="GO" id="GO:0006313">
    <property type="term" value="P:DNA transposition"/>
    <property type="evidence" value="ECO:0007669"/>
    <property type="project" value="InterPro"/>
</dbReference>
<keyword evidence="2" id="KW-1185">Reference proteome</keyword>
<accession>W6M1A0</accession>
<dbReference type="Proteomes" id="UP000035760">
    <property type="component" value="Unassembled WGS sequence"/>
</dbReference>
<proteinExistence type="predicted"/>
<dbReference type="SUPFAM" id="SSF48295">
    <property type="entry name" value="TrpR-like"/>
    <property type="match status" value="1"/>
</dbReference>
<reference evidence="1" key="1">
    <citation type="submission" date="2013-07" db="EMBL/GenBank/DDBJ databases">
        <authorList>
            <person name="McIlroy S."/>
        </authorList>
    </citation>
    <scope>NUCLEOTIDE SEQUENCE [LARGE SCALE GENOMIC DNA]</scope>
    <source>
        <strain evidence="1">Run_A_D11</strain>
    </source>
</reference>
<reference evidence="1" key="2">
    <citation type="submission" date="2014-03" db="EMBL/GenBank/DDBJ databases">
        <title>Candidatus Competibacter-lineage genomes retrieved from metagenomes reveal functional metabolic diversity.</title>
        <authorList>
            <person name="McIlroy S.J."/>
            <person name="Albertsen M."/>
            <person name="Andresen E.K."/>
            <person name="Saunders A.M."/>
            <person name="Kristiansen R."/>
            <person name="Stokholm-Bjerregaard M."/>
            <person name="Nielsen K.L."/>
            <person name="Nielsen P.H."/>
        </authorList>
    </citation>
    <scope>NUCLEOTIDE SEQUENCE</scope>
    <source>
        <strain evidence="1">Run_A_D11</strain>
    </source>
</reference>
<dbReference type="Gene3D" id="1.10.10.10">
    <property type="entry name" value="Winged helix-like DNA-binding domain superfamily/Winged helix DNA-binding domain"/>
    <property type="match status" value="1"/>
</dbReference>
<organism evidence="1 2">
    <name type="scientific">Candidatus Competibacter denitrificans Run_A_D11</name>
    <dbReference type="NCBI Taxonomy" id="1400863"/>
    <lineage>
        <taxon>Bacteria</taxon>
        <taxon>Pseudomonadati</taxon>
        <taxon>Pseudomonadota</taxon>
        <taxon>Gammaproteobacteria</taxon>
        <taxon>Candidatus Competibacteraceae</taxon>
        <taxon>Candidatus Competibacter</taxon>
    </lineage>
</organism>
<dbReference type="EMBL" id="CBTJ020000011">
    <property type="protein sequence ID" value="CDI01141.1"/>
    <property type="molecule type" value="Genomic_DNA"/>
</dbReference>